<feature type="transmembrane region" description="Helical" evidence="1">
    <location>
        <begin position="88"/>
        <end position="106"/>
    </location>
</feature>
<feature type="transmembrane region" description="Helical" evidence="1">
    <location>
        <begin position="118"/>
        <end position="141"/>
    </location>
</feature>
<dbReference type="STRING" id="1477437.SAMN05444682_106207"/>
<proteinExistence type="predicted"/>
<protein>
    <recommendedName>
        <fullName evidence="2">DUF4395 domain-containing protein</fullName>
    </recommendedName>
</protein>
<dbReference type="Pfam" id="PF14340">
    <property type="entry name" value="DUF4395"/>
    <property type="match status" value="1"/>
</dbReference>
<feature type="transmembrane region" description="Helical" evidence="1">
    <location>
        <begin position="20"/>
        <end position="48"/>
    </location>
</feature>
<evidence type="ECO:0000313" key="3">
    <source>
        <dbReference type="EMBL" id="SFI90554.1"/>
    </source>
</evidence>
<accession>A0A1I3M0L9</accession>
<keyword evidence="4" id="KW-1185">Reference proteome</keyword>
<keyword evidence="1" id="KW-0812">Transmembrane</keyword>
<sequence length="150" mass="16343">MSNRGLDCPVDFVTMNEYQVRWTALLVLVLTAGYIVSGYWFIPAFLVVDFFLRASKLGKYSLLGQLGGVLVKAFGMGNKPVDRAPKRFAAWIGLLVTGAITMLYGVGASSISYILADILLIFAFLEAAFGFCAGCRVYTLIKPLLPSKSL</sequence>
<keyword evidence="1" id="KW-1133">Transmembrane helix</keyword>
<feature type="domain" description="DUF4395" evidence="2">
    <location>
        <begin position="15"/>
        <end position="142"/>
    </location>
</feature>
<reference evidence="3 4" key="1">
    <citation type="submission" date="2016-10" db="EMBL/GenBank/DDBJ databases">
        <authorList>
            <person name="de Groot N.N."/>
        </authorList>
    </citation>
    <scope>NUCLEOTIDE SEQUENCE [LARGE SCALE GENOMIC DNA]</scope>
    <source>
        <strain evidence="3 4">RK1</strain>
    </source>
</reference>
<evidence type="ECO:0000313" key="4">
    <source>
        <dbReference type="Proteomes" id="UP000198670"/>
    </source>
</evidence>
<organism evidence="3 4">
    <name type="scientific">Parapedobacter indicus</name>
    <dbReference type="NCBI Taxonomy" id="1477437"/>
    <lineage>
        <taxon>Bacteria</taxon>
        <taxon>Pseudomonadati</taxon>
        <taxon>Bacteroidota</taxon>
        <taxon>Sphingobacteriia</taxon>
        <taxon>Sphingobacteriales</taxon>
        <taxon>Sphingobacteriaceae</taxon>
        <taxon>Parapedobacter</taxon>
    </lineage>
</organism>
<evidence type="ECO:0000256" key="1">
    <source>
        <dbReference type="SAM" id="Phobius"/>
    </source>
</evidence>
<name>A0A1I3M0L9_9SPHI</name>
<dbReference type="Proteomes" id="UP000198670">
    <property type="component" value="Unassembled WGS sequence"/>
</dbReference>
<gene>
    <name evidence="3" type="ORF">SAMN05444682_106207</name>
</gene>
<dbReference type="InterPro" id="IPR025508">
    <property type="entry name" value="DUF4395"/>
</dbReference>
<keyword evidence="1" id="KW-0472">Membrane</keyword>
<evidence type="ECO:0000259" key="2">
    <source>
        <dbReference type="Pfam" id="PF14340"/>
    </source>
</evidence>
<dbReference type="EMBL" id="FOQO01000006">
    <property type="protein sequence ID" value="SFI90554.1"/>
    <property type="molecule type" value="Genomic_DNA"/>
</dbReference>
<dbReference type="AlphaFoldDB" id="A0A1I3M0L9"/>
<dbReference type="OrthoDB" id="1261922at2"/>